<dbReference type="HOGENOM" id="CLU_095041_0_0_1"/>
<dbReference type="AlphaFoldDB" id="A0A0C9YET7"/>
<feature type="region of interest" description="Disordered" evidence="1">
    <location>
        <begin position="109"/>
        <end position="129"/>
    </location>
</feature>
<name>A0A0C9YET7_9AGAM</name>
<dbReference type="EMBL" id="KN834086">
    <property type="protein sequence ID" value="KIK12409.1"/>
    <property type="molecule type" value="Genomic_DNA"/>
</dbReference>
<sequence>MSSSAICLQTIVPWETALPDELEDKPGDTVAVKMVKFDERQCCQRLALQRELEAEERRMAEEAERVCKEQEAKEQRMAEEAERVRKEQEAEAKRIRELEAERKWLEEETRRAQQAGGSSQVPASTGKAVERPTGCSMCIKAGEECKPGTGRSKSCVQCQKLKAKCDLTTRTTDTEKRLVEASTEVIVDVDNGDDEAMEDTPDVEMVSRPRVLRTLPPWKDSVAEVLNRRLGEVVKLLQKNNTTIETLAGDVWDLSGVLEELFEALKTATMALVSRAQNAEEV</sequence>
<proteinExistence type="predicted"/>
<reference evidence="2 3" key="1">
    <citation type="submission" date="2014-04" db="EMBL/GenBank/DDBJ databases">
        <authorList>
            <consortium name="DOE Joint Genome Institute"/>
            <person name="Kuo A."/>
            <person name="Kohler A."/>
            <person name="Costa M.D."/>
            <person name="Nagy L.G."/>
            <person name="Floudas D."/>
            <person name="Copeland A."/>
            <person name="Barry K.W."/>
            <person name="Cichocki N."/>
            <person name="Veneault-Fourrey C."/>
            <person name="LaButti K."/>
            <person name="Lindquist E.A."/>
            <person name="Lipzen A."/>
            <person name="Lundell T."/>
            <person name="Morin E."/>
            <person name="Murat C."/>
            <person name="Sun H."/>
            <person name="Tunlid A."/>
            <person name="Henrissat B."/>
            <person name="Grigoriev I.V."/>
            <person name="Hibbett D.S."/>
            <person name="Martin F."/>
            <person name="Nordberg H.P."/>
            <person name="Cantor M.N."/>
            <person name="Hua S.X."/>
        </authorList>
    </citation>
    <scope>NUCLEOTIDE SEQUENCE [LARGE SCALE GENOMIC DNA]</scope>
    <source>
        <strain evidence="2 3">441</strain>
    </source>
</reference>
<accession>A0A0C9YET7</accession>
<keyword evidence="3" id="KW-1185">Reference proteome</keyword>
<reference evidence="3" key="2">
    <citation type="submission" date="2015-01" db="EMBL/GenBank/DDBJ databases">
        <title>Evolutionary Origins and Diversification of the Mycorrhizal Mutualists.</title>
        <authorList>
            <consortium name="DOE Joint Genome Institute"/>
            <consortium name="Mycorrhizal Genomics Consortium"/>
            <person name="Kohler A."/>
            <person name="Kuo A."/>
            <person name="Nagy L.G."/>
            <person name="Floudas D."/>
            <person name="Copeland A."/>
            <person name="Barry K.W."/>
            <person name="Cichocki N."/>
            <person name="Veneault-Fourrey C."/>
            <person name="LaButti K."/>
            <person name="Lindquist E.A."/>
            <person name="Lipzen A."/>
            <person name="Lundell T."/>
            <person name="Morin E."/>
            <person name="Murat C."/>
            <person name="Riley R."/>
            <person name="Ohm R."/>
            <person name="Sun H."/>
            <person name="Tunlid A."/>
            <person name="Henrissat B."/>
            <person name="Grigoriev I.V."/>
            <person name="Hibbett D.S."/>
            <person name="Martin F."/>
        </authorList>
    </citation>
    <scope>NUCLEOTIDE SEQUENCE [LARGE SCALE GENOMIC DNA]</scope>
    <source>
        <strain evidence="3">441</strain>
    </source>
</reference>
<evidence type="ECO:0000313" key="3">
    <source>
        <dbReference type="Proteomes" id="UP000054018"/>
    </source>
</evidence>
<gene>
    <name evidence="2" type="ORF">PISMIDRAFT_18768</name>
</gene>
<evidence type="ECO:0000256" key="1">
    <source>
        <dbReference type="SAM" id="MobiDB-lite"/>
    </source>
</evidence>
<organism evidence="2 3">
    <name type="scientific">Pisolithus microcarpus 441</name>
    <dbReference type="NCBI Taxonomy" id="765257"/>
    <lineage>
        <taxon>Eukaryota</taxon>
        <taxon>Fungi</taxon>
        <taxon>Dikarya</taxon>
        <taxon>Basidiomycota</taxon>
        <taxon>Agaricomycotina</taxon>
        <taxon>Agaricomycetes</taxon>
        <taxon>Agaricomycetidae</taxon>
        <taxon>Boletales</taxon>
        <taxon>Sclerodermatineae</taxon>
        <taxon>Pisolithaceae</taxon>
        <taxon>Pisolithus</taxon>
    </lineage>
</organism>
<evidence type="ECO:0000313" key="2">
    <source>
        <dbReference type="EMBL" id="KIK12409.1"/>
    </source>
</evidence>
<dbReference type="Proteomes" id="UP000054018">
    <property type="component" value="Unassembled WGS sequence"/>
</dbReference>
<protein>
    <submittedName>
        <fullName evidence="2">Uncharacterized protein</fullName>
    </submittedName>
</protein>
<feature type="region of interest" description="Disordered" evidence="1">
    <location>
        <begin position="61"/>
        <end position="86"/>
    </location>
</feature>